<dbReference type="Pfam" id="PF00188">
    <property type="entry name" value="CAP"/>
    <property type="match status" value="1"/>
</dbReference>
<dbReference type="KEGG" id="aswu:HUW51_20190"/>
<dbReference type="CDD" id="cd05379">
    <property type="entry name" value="CAP_bacterial"/>
    <property type="match status" value="1"/>
</dbReference>
<name>A0A7G7GCP4_9BACT</name>
<dbReference type="AlphaFoldDB" id="A0A7G7GCP4"/>
<evidence type="ECO:0000259" key="1">
    <source>
        <dbReference type="Pfam" id="PF00188"/>
    </source>
</evidence>
<feature type="domain" description="SCP" evidence="1">
    <location>
        <begin position="57"/>
        <end position="201"/>
    </location>
</feature>
<evidence type="ECO:0000313" key="3">
    <source>
        <dbReference type="Proteomes" id="UP000515237"/>
    </source>
</evidence>
<dbReference type="EMBL" id="CP055156">
    <property type="protein sequence ID" value="QNF34928.1"/>
    <property type="molecule type" value="Genomic_DNA"/>
</dbReference>
<dbReference type="PANTHER" id="PTHR31157:SF1">
    <property type="entry name" value="SCP DOMAIN-CONTAINING PROTEIN"/>
    <property type="match status" value="1"/>
</dbReference>
<organism evidence="2 3">
    <name type="scientific">Adhaeribacter swui</name>
    <dbReference type="NCBI Taxonomy" id="2086471"/>
    <lineage>
        <taxon>Bacteria</taxon>
        <taxon>Pseudomonadati</taxon>
        <taxon>Bacteroidota</taxon>
        <taxon>Cytophagia</taxon>
        <taxon>Cytophagales</taxon>
        <taxon>Hymenobacteraceae</taxon>
        <taxon>Adhaeribacter</taxon>
    </lineage>
</organism>
<reference evidence="2 3" key="1">
    <citation type="journal article" date="2018" name="Int. J. Syst. Evol. Microbiol.">
        <title>Adhaeribacter swui sp. nov., isolated from wet mud.</title>
        <authorList>
            <person name="Kim D.U."/>
            <person name="Kim K.W."/>
            <person name="Kang M.S."/>
            <person name="Kim J.Y."/>
            <person name="Jang J.H."/>
            <person name="Kim M.K."/>
        </authorList>
    </citation>
    <scope>NUCLEOTIDE SEQUENCE [LARGE SCALE GENOMIC DNA]</scope>
    <source>
        <strain evidence="2 3">KCTC 52873</strain>
    </source>
</reference>
<dbReference type="InterPro" id="IPR014044">
    <property type="entry name" value="CAP_dom"/>
</dbReference>
<dbReference type="Proteomes" id="UP000515237">
    <property type="component" value="Chromosome"/>
</dbReference>
<dbReference type="InterPro" id="IPR035940">
    <property type="entry name" value="CAP_sf"/>
</dbReference>
<dbReference type="Gene3D" id="3.40.33.10">
    <property type="entry name" value="CAP"/>
    <property type="match status" value="1"/>
</dbReference>
<evidence type="ECO:0000313" key="2">
    <source>
        <dbReference type="EMBL" id="QNF34928.1"/>
    </source>
</evidence>
<keyword evidence="3" id="KW-1185">Reference proteome</keyword>
<dbReference type="PANTHER" id="PTHR31157">
    <property type="entry name" value="SCP DOMAIN-CONTAINING PROTEIN"/>
    <property type="match status" value="1"/>
</dbReference>
<proteinExistence type="predicted"/>
<accession>A0A7G7GCP4</accession>
<gene>
    <name evidence="2" type="ORF">HUW51_20190</name>
</gene>
<protein>
    <recommendedName>
        <fullName evidence="1">SCP domain-containing protein</fullName>
    </recommendedName>
</protein>
<sequence length="236" mass="27295">MLLVFWCFVVSSVFPQELPEPDYYDLSWQEFEQLPAARQVIPLLQPNYNLLDAAIYHVTNKIRATENKPPLKYSGLLHRTATYHAQTMIELDFYNHLNYQQLTYLTPDKRIAAFGGVFNYTAENIAQYDIVNTDLEYCPFREKNGSFIYLNCDTKKPYRPYTYLAYAERVVNGWLHSPSHRKSLLSLNYQYIGCSARISKNPYQQKKVPFARLVQNFGGYGSPADSASAVANTEIR</sequence>
<dbReference type="SUPFAM" id="SSF55797">
    <property type="entry name" value="PR-1-like"/>
    <property type="match status" value="1"/>
</dbReference>